<dbReference type="Proteomes" id="UP000340077">
    <property type="component" value="Unassembled WGS sequence"/>
</dbReference>
<dbReference type="AlphaFoldDB" id="A0A5M3PJ49"/>
<evidence type="ECO:0000313" key="1">
    <source>
        <dbReference type="EMBL" id="GBO82942.1"/>
    </source>
</evidence>
<sequence length="69" mass="7594">MGVIRQTVFKPGNPRRVRRITPAANPTYEITVTNGVIGKFDKRFGAGLPGMSLARDGQRQAHMGEAERL</sequence>
<name>A0A5M3PJ49_9GAMM</name>
<evidence type="ECO:0000313" key="2">
    <source>
        <dbReference type="Proteomes" id="UP000340077"/>
    </source>
</evidence>
<accession>A0A5M3PJ49</accession>
<organism evidence="1 2">
    <name type="scientific">Marinobacter salsuginis</name>
    <dbReference type="NCBI Taxonomy" id="418719"/>
    <lineage>
        <taxon>Bacteria</taxon>
        <taxon>Pseudomonadati</taxon>
        <taxon>Pseudomonadota</taxon>
        <taxon>Gammaproteobacteria</taxon>
        <taxon>Pseudomonadales</taxon>
        <taxon>Marinobacteraceae</taxon>
        <taxon>Marinobacter</taxon>
    </lineage>
</organism>
<dbReference type="EMBL" id="BGZH01000001">
    <property type="protein sequence ID" value="GBO82942.1"/>
    <property type="molecule type" value="Genomic_DNA"/>
</dbReference>
<comment type="caution">
    <text evidence="1">The sequence shown here is derived from an EMBL/GenBank/DDBJ whole genome shotgun (WGS) entry which is preliminary data.</text>
</comment>
<reference evidence="1 2" key="1">
    <citation type="journal article" date="2019" name="J. Gen. Appl. Microbiol.">
        <title>Aerobic degradation of cis-dichloroethene by the marine bacterium Marinobacter salsuginis strain 5N-3.</title>
        <authorList>
            <person name="Inoue Y."/>
            <person name="Fukunaga Y."/>
            <person name="Katsumata H."/>
            <person name="Ohji S."/>
            <person name="Hosoyama A."/>
            <person name="Mori K."/>
            <person name="Ando K."/>
        </authorList>
    </citation>
    <scope>NUCLEOTIDE SEQUENCE [LARGE SCALE GENOMIC DNA]</scope>
    <source>
        <strain evidence="1 2">5N-3</strain>
    </source>
</reference>
<keyword evidence="2" id="KW-1185">Reference proteome</keyword>
<protein>
    <submittedName>
        <fullName evidence="1">Uncharacterized protein</fullName>
    </submittedName>
</protein>
<proteinExistence type="predicted"/>
<gene>
    <name evidence="1" type="ORF">MS5N3_03930</name>
</gene>